<reference evidence="2 3" key="1">
    <citation type="journal article" date="2021" name="Int. J. Syst. Evol. Microbiol.">
        <title>Pseudomonas lactucae sp. nov., a pathogen causing bacterial rot of lettuce in Japan.</title>
        <authorList>
            <person name="Sawada H."/>
            <person name="Fujikawa T."/>
            <person name="Satou M."/>
        </authorList>
    </citation>
    <scope>NUCLEOTIDE SEQUENCE [LARGE SCALE GENOMIC DNA]</scope>
    <source>
        <strain evidence="2 3">MAFF 301381</strain>
    </source>
</reference>
<feature type="region of interest" description="Disordered" evidence="1">
    <location>
        <begin position="1"/>
        <end position="20"/>
    </location>
</feature>
<proteinExistence type="predicted"/>
<evidence type="ECO:0000313" key="3">
    <source>
        <dbReference type="Proteomes" id="UP001154860"/>
    </source>
</evidence>
<reference evidence="2 3" key="2">
    <citation type="journal article" date="2023" name="Plant Pathol.">
        <title>Dismantling and reorganizing Pseudomonas marginalis sensu#lato.</title>
        <authorList>
            <person name="Sawada H."/>
            <person name="Fujikawa T."/>
            <person name="Satou M."/>
        </authorList>
    </citation>
    <scope>NUCLEOTIDE SEQUENCE [LARGE SCALE GENOMIC DNA]</scope>
    <source>
        <strain evidence="2 3">MAFF 301381</strain>
    </source>
</reference>
<comment type="caution">
    <text evidence="2">The sequence shown here is derived from an EMBL/GenBank/DDBJ whole genome shotgun (WGS) entry which is preliminary data.</text>
</comment>
<organism evidence="2 3">
    <name type="scientific">Pseudomonas lactucae</name>
    <dbReference type="NCBI Taxonomy" id="2813360"/>
    <lineage>
        <taxon>Bacteria</taxon>
        <taxon>Pseudomonadati</taxon>
        <taxon>Pseudomonadota</taxon>
        <taxon>Gammaproteobacteria</taxon>
        <taxon>Pseudomonadales</taxon>
        <taxon>Pseudomonadaceae</taxon>
        <taxon>Pseudomonas</taxon>
    </lineage>
</organism>
<evidence type="ECO:0000256" key="1">
    <source>
        <dbReference type="SAM" id="MobiDB-lite"/>
    </source>
</evidence>
<keyword evidence="3" id="KW-1185">Reference proteome</keyword>
<protein>
    <submittedName>
        <fullName evidence="2">Uncharacterized protein</fullName>
    </submittedName>
</protein>
<dbReference type="Proteomes" id="UP001154860">
    <property type="component" value="Unassembled WGS sequence"/>
</dbReference>
<dbReference type="EMBL" id="JAFHKJ010000008">
    <property type="protein sequence ID" value="MBN2974687.1"/>
    <property type="molecule type" value="Genomic_DNA"/>
</dbReference>
<dbReference type="AlphaFoldDB" id="A0A9X0Y8U1"/>
<gene>
    <name evidence="2" type="ORF">JWR99_01250</name>
</gene>
<name>A0A9X0Y8U1_9PSED</name>
<dbReference type="RefSeq" id="WP_205490293.1">
    <property type="nucleotide sequence ID" value="NZ_JAFHKI010000066.1"/>
</dbReference>
<accession>A0A9X0Y8U1</accession>
<evidence type="ECO:0000313" key="2">
    <source>
        <dbReference type="EMBL" id="MBN2974687.1"/>
    </source>
</evidence>
<sequence>MSSNDDAPGSAGSAVEPDQNKAFQIPGSVLADFLNGVAPDNKCTFCQVGEYSIISAPSGGGIAGVVAATVPNVQHLGVWFFIGSCKRCGYTALFNCQSVLAAMNKDE</sequence>